<accession>A0A8J2L9G2</accession>
<gene>
    <name evidence="2" type="ORF">AFUS01_LOCUS28895</name>
</gene>
<reference evidence="2" key="1">
    <citation type="submission" date="2021-06" db="EMBL/GenBank/DDBJ databases">
        <authorList>
            <person name="Hodson N. C."/>
            <person name="Mongue J. A."/>
            <person name="Jaron S. K."/>
        </authorList>
    </citation>
    <scope>NUCLEOTIDE SEQUENCE</scope>
</reference>
<dbReference type="Pfam" id="PF00975">
    <property type="entry name" value="Thioesterase"/>
    <property type="match status" value="1"/>
</dbReference>
<sequence>MLEAVSLMKSLQNNNNIVFAVHTIDGSVVMLEELVSHLNSRVYGLQCSKDAPLESLEELATIHISKIKLIQSTGPFKIVGYSFRASVAFEIALQMEKQNEEVELVLLDGSPRWKYLVDISDGETLQDQWENAILLGFLNQYLRSNSPIVYRELAKSQPFEDKRNYTAKVLHESFPNICLEEIKVLISSFYARAECGKKYEPSSKVKAKTVLIKATANKLSWNLPQDYGLTDICEEQLDIIEVEGNHYCFYENPLKLCLPDILNKILD</sequence>
<dbReference type="OrthoDB" id="329835at2759"/>
<dbReference type="InterPro" id="IPR001031">
    <property type="entry name" value="Thioesterase"/>
</dbReference>
<keyword evidence="3" id="KW-1185">Reference proteome</keyword>
<dbReference type="EMBL" id="CAJVCH010419508">
    <property type="protein sequence ID" value="CAG7818389.1"/>
    <property type="molecule type" value="Genomic_DNA"/>
</dbReference>
<evidence type="ECO:0000259" key="1">
    <source>
        <dbReference type="Pfam" id="PF00975"/>
    </source>
</evidence>
<evidence type="ECO:0000313" key="2">
    <source>
        <dbReference type="EMBL" id="CAG7818389.1"/>
    </source>
</evidence>
<proteinExistence type="predicted"/>
<organism evidence="2 3">
    <name type="scientific">Allacma fusca</name>
    <dbReference type="NCBI Taxonomy" id="39272"/>
    <lineage>
        <taxon>Eukaryota</taxon>
        <taxon>Metazoa</taxon>
        <taxon>Ecdysozoa</taxon>
        <taxon>Arthropoda</taxon>
        <taxon>Hexapoda</taxon>
        <taxon>Collembola</taxon>
        <taxon>Symphypleona</taxon>
        <taxon>Sminthuridae</taxon>
        <taxon>Allacma</taxon>
    </lineage>
</organism>
<evidence type="ECO:0000313" key="3">
    <source>
        <dbReference type="Proteomes" id="UP000708208"/>
    </source>
</evidence>
<dbReference type="Proteomes" id="UP000708208">
    <property type="component" value="Unassembled WGS sequence"/>
</dbReference>
<protein>
    <recommendedName>
        <fullName evidence="1">Thioesterase domain-containing protein</fullName>
    </recommendedName>
</protein>
<name>A0A8J2L9G2_9HEXA</name>
<feature type="domain" description="Thioesterase" evidence="1">
    <location>
        <begin position="17"/>
        <end position="112"/>
    </location>
</feature>
<comment type="caution">
    <text evidence="2">The sequence shown here is derived from an EMBL/GenBank/DDBJ whole genome shotgun (WGS) entry which is preliminary data.</text>
</comment>
<dbReference type="AlphaFoldDB" id="A0A8J2L9G2"/>